<sequence>MLAHSNSGGGRVCQSDASGGKRGKAALPSKPNRDLSSPSWEEDFLRVGRPRTMIIMRFKDGVPTQHENDLYFSAASGLKNPNTDTRRLPPPRAFTTSGRSSVLPLDFQTSFVLLRHHEILPAKRRKKEILQLRADAEVQPGFSKAPIVADPPLNPPALSRSRGQSGKAHSSKLRE</sequence>
<dbReference type="Proteomes" id="UP001153269">
    <property type="component" value="Unassembled WGS sequence"/>
</dbReference>
<feature type="region of interest" description="Disordered" evidence="1">
    <location>
        <begin position="1"/>
        <end position="41"/>
    </location>
</feature>
<gene>
    <name evidence="2" type="ORF">PLEPLA_LOCUS43541</name>
</gene>
<dbReference type="AlphaFoldDB" id="A0A9N7Z956"/>
<reference evidence="2" key="1">
    <citation type="submission" date="2020-03" db="EMBL/GenBank/DDBJ databases">
        <authorList>
            <person name="Weist P."/>
        </authorList>
    </citation>
    <scope>NUCLEOTIDE SEQUENCE</scope>
</reference>
<organism evidence="2 3">
    <name type="scientific">Pleuronectes platessa</name>
    <name type="common">European plaice</name>
    <dbReference type="NCBI Taxonomy" id="8262"/>
    <lineage>
        <taxon>Eukaryota</taxon>
        <taxon>Metazoa</taxon>
        <taxon>Chordata</taxon>
        <taxon>Craniata</taxon>
        <taxon>Vertebrata</taxon>
        <taxon>Euteleostomi</taxon>
        <taxon>Actinopterygii</taxon>
        <taxon>Neopterygii</taxon>
        <taxon>Teleostei</taxon>
        <taxon>Neoteleostei</taxon>
        <taxon>Acanthomorphata</taxon>
        <taxon>Carangaria</taxon>
        <taxon>Pleuronectiformes</taxon>
        <taxon>Pleuronectoidei</taxon>
        <taxon>Pleuronectidae</taxon>
        <taxon>Pleuronectes</taxon>
    </lineage>
</organism>
<evidence type="ECO:0000313" key="2">
    <source>
        <dbReference type="EMBL" id="CAB1455760.1"/>
    </source>
</evidence>
<evidence type="ECO:0000256" key="1">
    <source>
        <dbReference type="SAM" id="MobiDB-lite"/>
    </source>
</evidence>
<dbReference type="EMBL" id="CADEAL010004269">
    <property type="protein sequence ID" value="CAB1455760.1"/>
    <property type="molecule type" value="Genomic_DNA"/>
</dbReference>
<comment type="caution">
    <text evidence="2">The sequence shown here is derived from an EMBL/GenBank/DDBJ whole genome shotgun (WGS) entry which is preliminary data.</text>
</comment>
<feature type="region of interest" description="Disordered" evidence="1">
    <location>
        <begin position="143"/>
        <end position="175"/>
    </location>
</feature>
<keyword evidence="3" id="KW-1185">Reference proteome</keyword>
<accession>A0A9N7Z956</accession>
<proteinExistence type="predicted"/>
<name>A0A9N7Z956_PLEPL</name>
<evidence type="ECO:0000313" key="3">
    <source>
        <dbReference type="Proteomes" id="UP001153269"/>
    </source>
</evidence>
<protein>
    <submittedName>
        <fullName evidence="2">Uncharacterized protein</fullName>
    </submittedName>
</protein>